<proteinExistence type="predicted"/>
<evidence type="ECO:0000313" key="3">
    <source>
        <dbReference type="Proteomes" id="UP001205337"/>
    </source>
</evidence>
<evidence type="ECO:0000259" key="1">
    <source>
        <dbReference type="Pfam" id="PF01872"/>
    </source>
</evidence>
<comment type="caution">
    <text evidence="2">The sequence shown here is derived from an EMBL/GenBank/DDBJ whole genome shotgun (WGS) entry which is preliminary data.</text>
</comment>
<dbReference type="Gene3D" id="3.40.430.10">
    <property type="entry name" value="Dihydrofolate Reductase, subunit A"/>
    <property type="match status" value="1"/>
</dbReference>
<dbReference type="Proteomes" id="UP001205337">
    <property type="component" value="Unassembled WGS sequence"/>
</dbReference>
<name>A0ABT1ZII9_9MICO</name>
<organism evidence="2 3">
    <name type="scientific">Protaetiibacter mangrovi</name>
    <dbReference type="NCBI Taxonomy" id="2970926"/>
    <lineage>
        <taxon>Bacteria</taxon>
        <taxon>Bacillati</taxon>
        <taxon>Actinomycetota</taxon>
        <taxon>Actinomycetes</taxon>
        <taxon>Micrococcales</taxon>
        <taxon>Microbacteriaceae</taxon>
        <taxon>Protaetiibacter</taxon>
    </lineage>
</organism>
<dbReference type="Pfam" id="PF01872">
    <property type="entry name" value="RibD_C"/>
    <property type="match status" value="1"/>
</dbReference>
<sequence>MPAPLIYFSTVSLDDYREDADGRFDWSTPDDEVHAFINELFAPVHLHLYGRRNHDVMMFWDETDPDALEGPSREWGRYWQTVDKVIYSTTLTEVPMRRARLRSRFDADEVRRWKAESDAPIAIGGGALASEAARAGVLDELHLVVTPTLLGGGTPYLDHGIRLDLELLDEHRFAGGSLYLRYAVRHPS</sequence>
<keyword evidence="3" id="KW-1185">Reference proteome</keyword>
<dbReference type="RefSeq" id="WP_258799706.1">
    <property type="nucleotide sequence ID" value="NZ_JANTHX010000008.1"/>
</dbReference>
<gene>
    <name evidence="2" type="ORF">NUH29_13325</name>
</gene>
<protein>
    <submittedName>
        <fullName evidence="2">Dihydrofolate reductase family protein</fullName>
    </submittedName>
</protein>
<accession>A0ABT1ZII9</accession>
<dbReference type="InterPro" id="IPR002734">
    <property type="entry name" value="RibDG_C"/>
</dbReference>
<feature type="domain" description="Bacterial bifunctional deaminase-reductase C-terminal" evidence="1">
    <location>
        <begin position="5"/>
        <end position="166"/>
    </location>
</feature>
<dbReference type="InterPro" id="IPR024072">
    <property type="entry name" value="DHFR-like_dom_sf"/>
</dbReference>
<dbReference type="EMBL" id="JANTHX010000008">
    <property type="protein sequence ID" value="MCS0500529.1"/>
    <property type="molecule type" value="Genomic_DNA"/>
</dbReference>
<reference evidence="2 3" key="1">
    <citation type="submission" date="2022-08" db="EMBL/GenBank/DDBJ databases">
        <authorList>
            <person name="Li F."/>
        </authorList>
    </citation>
    <scope>NUCLEOTIDE SEQUENCE [LARGE SCALE GENOMIC DNA]</scope>
    <source>
        <strain evidence="2 3">10F1B-8-1</strain>
    </source>
</reference>
<dbReference type="SUPFAM" id="SSF53597">
    <property type="entry name" value="Dihydrofolate reductase-like"/>
    <property type="match status" value="1"/>
</dbReference>
<evidence type="ECO:0000313" key="2">
    <source>
        <dbReference type="EMBL" id="MCS0500529.1"/>
    </source>
</evidence>